<organism evidence="2 3">
    <name type="scientific">Aquimarina litoralis</name>
    <dbReference type="NCBI Taxonomy" id="584605"/>
    <lineage>
        <taxon>Bacteria</taxon>
        <taxon>Pseudomonadati</taxon>
        <taxon>Bacteroidota</taxon>
        <taxon>Flavobacteriia</taxon>
        <taxon>Flavobacteriales</taxon>
        <taxon>Flavobacteriaceae</taxon>
        <taxon>Aquimarina</taxon>
    </lineage>
</organism>
<proteinExistence type="predicted"/>
<comment type="caution">
    <text evidence="2">The sequence shown here is derived from an EMBL/GenBank/DDBJ whole genome shotgun (WGS) entry which is preliminary data.</text>
</comment>
<keyword evidence="3" id="KW-1185">Reference proteome</keyword>
<gene>
    <name evidence="2" type="ORF">GCM10009430_04650</name>
</gene>
<evidence type="ECO:0000313" key="2">
    <source>
        <dbReference type="EMBL" id="GAA0713207.1"/>
    </source>
</evidence>
<dbReference type="RefSeq" id="WP_343910121.1">
    <property type="nucleotide sequence ID" value="NZ_BAAAGE010000001.1"/>
</dbReference>
<name>A0ABP3TMX3_9FLAO</name>
<accession>A0ABP3TMX3</accession>
<evidence type="ECO:0000256" key="1">
    <source>
        <dbReference type="SAM" id="SignalP"/>
    </source>
</evidence>
<reference evidence="3" key="1">
    <citation type="journal article" date="2019" name="Int. J. Syst. Evol. Microbiol.">
        <title>The Global Catalogue of Microorganisms (GCM) 10K type strain sequencing project: providing services to taxonomists for standard genome sequencing and annotation.</title>
        <authorList>
            <consortium name="The Broad Institute Genomics Platform"/>
            <consortium name="The Broad Institute Genome Sequencing Center for Infectious Disease"/>
            <person name="Wu L."/>
            <person name="Ma J."/>
        </authorList>
    </citation>
    <scope>NUCLEOTIDE SEQUENCE [LARGE SCALE GENOMIC DNA]</scope>
    <source>
        <strain evidence="3">JCM 15974</strain>
    </source>
</reference>
<feature type="chain" id="PRO_5045824340" evidence="1">
    <location>
        <begin position="20"/>
        <end position="135"/>
    </location>
</feature>
<evidence type="ECO:0000313" key="3">
    <source>
        <dbReference type="Proteomes" id="UP001501758"/>
    </source>
</evidence>
<sequence length="135" mass="15015">MKKLMLLLFLVGAGVTTQAQQDTWAQRAESFTQLYSLATDLNKETDKVTAQGSVVSVVTGKGTISVEQVLDKSKPADLKAYKYNLLTSAGKMIPLDLKNSEEVIEGFHRKLLNVKEQMRQNHDKEVGDILDSLFN</sequence>
<keyword evidence="1" id="KW-0732">Signal</keyword>
<protein>
    <submittedName>
        <fullName evidence="2">Uncharacterized protein</fullName>
    </submittedName>
</protein>
<dbReference type="Proteomes" id="UP001501758">
    <property type="component" value="Unassembled WGS sequence"/>
</dbReference>
<dbReference type="EMBL" id="BAAAGE010000001">
    <property type="protein sequence ID" value="GAA0713207.1"/>
    <property type="molecule type" value="Genomic_DNA"/>
</dbReference>
<feature type="signal peptide" evidence="1">
    <location>
        <begin position="1"/>
        <end position="19"/>
    </location>
</feature>